<dbReference type="PROSITE" id="PS50026">
    <property type="entry name" value="EGF_3"/>
    <property type="match status" value="3"/>
</dbReference>
<feature type="disulfide bond" evidence="4">
    <location>
        <begin position="588"/>
        <end position="606"/>
    </location>
</feature>
<keyword evidence="2 3" id="KW-1015">Disulfide bond</keyword>
<feature type="compositionally biased region" description="Low complexity" evidence="5">
    <location>
        <begin position="174"/>
        <end position="192"/>
    </location>
</feature>
<sequence>MTLTIQDTFRDEYNNPMSEGYQNLQDKVTATVGNLIIGDNNLRGVYRQVTVLGFSDGSVLARIRLLFLRAVIDVVEAPSDLNIILRMFVDDVRELIQNGINQPGCCEGLDISGVTVDSATIAPSGENTVTVPADMSTQSQRTETVAPSGPQTNPPTNPPPAPPSDPPTQPRTNPPTHQQTTPPVQPATHQPAVTATGPQTVPSTNPPRGPTDELTDSPTSNQHTDPVVGVIATTADLETTEVAQTGSFSTEAPTEPITFATTPDTSGLEIIFLSANDSLTIRPNLTFPSNSSTTTWIISTEDQWRIEMTFVEFFGKVSPFALIVGDGNDPKDQASVFYRRGLGGRAVPLLLSYGNSTWVYVQGNLPEDGYFTVRSVPATGALTCPSDMWDCGHAVCLPNFQVCNSVEDCIDGSDENCRPLNGCDLRNCQNNATCHPVGLTNYRCECLPGFVGRNCDSVPEYFNITGNETVEIISPNFPDAYPNYYDNVWIIQTDEDEKVRIRFVEFGTELGYDFFQVGDGTDYLNTVTRFLIWSGTLKQPPTYLLSRENAAWIRFTSDIFVVESGFKLFVSSVPSTDVLSCTVDEFDCGQSVCINAAWRCDRSAECVDTSDEFLCGCVADPCLNNGTCQPVSFYGFQCACPSDLYGQMCEIVPERLAVFLDAGEETQIQSPNYSDNYPTSIDVTWTIETVEGHRILLNFSSFDTEVSFDFVRVSDGGGEDGNSTEFFVWSGRKRAPALLSNGKTVVLRFTSDQLVTQSGFSVTASSVSSNVTLNCSADEFDCGQSVCIDSTWQCDYQADCLNESDEDGCGGNSIFVDENETVRLASPAYPNDYPDNLDLSWVIQTTEERRILISFQSFVTEAAADFLTAGDGGDSGDEDTVFFAWSGGKTPPQLLSSHQVMWLKFVTNSATTKRGWSLSAVSVPSNESLVCPPGTTDCGHSVCGTPCNVQRDCVDGRDESNCDGQFDVYVTGESEVITSPLFPGYYPNNIDFTWFLRTDPDKKISITFSAFSTEAEVDLFRVGDGVVSENYTGMFLSWSGAYVPPTLLSSSNEMWLKFETDGGFIQRGWSITVTSVPDTSELTCPPMTHDCGHSVCIEPRRSFCDGVTHCLDGTDEVNCGCIGGPCQNNGTCHALTGFNFFCECPEDFAGTLCETVPENIFVDSNETKEITSPNFPNGYPNNAFAVWVVHTSENRKLRAEFANFSTEYSYDVVSVGDGADSTLASTRFFSWSGSKTPPVLLSNGTVVWITFSTSPFSSQDGFVIHVTSVASSDVLNCQVDEFDCGKSVCIDGFWACDLVPDCLDGADELNCDGHRNVFVPANGKDRIFSPLYPANYPNNIMATWTIWTEEDWKILLTFDTFNTQEEADFFRAWDGIDPSQDEDLLVEWSGVEPPDVLSVGKAMSLNFTSDGNVSTSGFSLIAHSVQLSANVTCSPHEFDCGFFQCVETSLVCDQERDCYNGRDESDCQDDKDKPDDDDEDKE</sequence>
<feature type="disulfide bond" evidence="3">
    <location>
        <begin position="446"/>
        <end position="455"/>
    </location>
</feature>
<dbReference type="OMA" id="DEFDCGQ"/>
<feature type="domain" description="CUB" evidence="6">
    <location>
        <begin position="1311"/>
        <end position="1425"/>
    </location>
</feature>
<feature type="disulfide bond" evidence="4">
    <location>
        <begin position="1104"/>
        <end position="1119"/>
    </location>
</feature>
<dbReference type="PRINTS" id="PR00261">
    <property type="entry name" value="LDLRECEPTOR"/>
</dbReference>
<reference evidence="10" key="1">
    <citation type="submission" date="2025-08" db="UniProtKB">
        <authorList>
            <consortium name="RefSeq"/>
        </authorList>
    </citation>
    <scope>IDENTIFICATION</scope>
</reference>
<feature type="domain" description="CUB" evidence="6">
    <location>
        <begin position="962"/>
        <end position="1076"/>
    </location>
</feature>
<feature type="domain" description="CUB" evidence="6">
    <location>
        <begin position="1144"/>
        <end position="1269"/>
    </location>
</feature>
<dbReference type="SMART" id="SM00181">
    <property type="entry name" value="EGF"/>
    <property type="match status" value="3"/>
</dbReference>
<evidence type="ECO:0000259" key="8">
    <source>
        <dbReference type="PROSITE" id="PS50026"/>
    </source>
</evidence>
<keyword evidence="9" id="KW-1185">Reference proteome</keyword>
<dbReference type="PROSITE" id="PS50068">
    <property type="entry name" value="LDLRA_2"/>
    <property type="match status" value="6"/>
</dbReference>
<evidence type="ECO:0000256" key="4">
    <source>
        <dbReference type="PROSITE-ProRule" id="PRU00124"/>
    </source>
</evidence>
<feature type="disulfide bond" evidence="4">
    <location>
        <begin position="1452"/>
        <end position="1467"/>
    </location>
</feature>
<proteinExistence type="predicted"/>
<dbReference type="GO" id="GO:0005509">
    <property type="term" value="F:calcium ion binding"/>
    <property type="evidence" value="ECO:0007669"/>
    <property type="project" value="InterPro"/>
</dbReference>
<feature type="disulfide bond" evidence="4">
    <location>
        <begin position="782"/>
        <end position="800"/>
    </location>
</feature>
<dbReference type="Pfam" id="PF00008">
    <property type="entry name" value="EGF"/>
    <property type="match status" value="1"/>
</dbReference>
<feature type="disulfide bond" evidence="4">
    <location>
        <begin position="794"/>
        <end position="809"/>
    </location>
</feature>
<feature type="domain" description="EGF-like" evidence="8">
    <location>
        <begin position="616"/>
        <end position="650"/>
    </location>
</feature>
<feature type="domain" description="EGF-like" evidence="8">
    <location>
        <begin position="419"/>
        <end position="456"/>
    </location>
</feature>
<dbReference type="PROSITE" id="PS00022">
    <property type="entry name" value="EGF_1"/>
    <property type="match status" value="3"/>
</dbReference>
<feature type="disulfide bond" evidence="3">
    <location>
        <begin position="640"/>
        <end position="649"/>
    </location>
</feature>
<dbReference type="InterPro" id="IPR000082">
    <property type="entry name" value="SEA_dom"/>
</dbReference>
<dbReference type="PROSITE" id="PS01180">
    <property type="entry name" value="CUB"/>
    <property type="match status" value="6"/>
</dbReference>
<dbReference type="InterPro" id="IPR000742">
    <property type="entry name" value="EGF"/>
</dbReference>
<feature type="domain" description="CUB" evidence="6">
    <location>
        <begin position="809"/>
        <end position="923"/>
    </location>
</feature>
<dbReference type="SMART" id="SM00192">
    <property type="entry name" value="LDLa"/>
    <property type="match status" value="7"/>
</dbReference>
<dbReference type="SUPFAM" id="SSF57424">
    <property type="entry name" value="LDL receptor-like module"/>
    <property type="match status" value="6"/>
</dbReference>
<feature type="domain" description="EGF-like" evidence="8">
    <location>
        <begin position="1120"/>
        <end position="1154"/>
    </location>
</feature>
<dbReference type="PANTHER" id="PTHR24251">
    <property type="entry name" value="OVOCHYMASE-RELATED"/>
    <property type="match status" value="1"/>
</dbReference>
<feature type="domain" description="CUB" evidence="6">
    <location>
        <begin position="455"/>
        <end position="573"/>
    </location>
</feature>
<protein>
    <submittedName>
        <fullName evidence="10">CUB and sushi domain-containing protein 3-like</fullName>
    </submittedName>
</protein>
<dbReference type="SMART" id="SM00179">
    <property type="entry name" value="EGF_CA"/>
    <property type="match status" value="3"/>
</dbReference>
<evidence type="ECO:0000256" key="1">
    <source>
        <dbReference type="ARBA" id="ARBA00022737"/>
    </source>
</evidence>
<dbReference type="Proteomes" id="UP000694845">
    <property type="component" value="Unplaced"/>
</dbReference>
<dbReference type="PROSITE" id="PS01186">
    <property type="entry name" value="EGF_2"/>
    <property type="match status" value="1"/>
</dbReference>
<dbReference type="InterPro" id="IPR001881">
    <property type="entry name" value="EGF-like_Ca-bd_dom"/>
</dbReference>
<dbReference type="InterPro" id="IPR002172">
    <property type="entry name" value="LDrepeatLR_classA_rpt"/>
</dbReference>
<feature type="disulfide bond" evidence="4">
    <location>
        <begin position="391"/>
        <end position="409"/>
    </location>
</feature>
<feature type="disulfide bond" evidence="4">
    <location>
        <begin position="1440"/>
        <end position="1458"/>
    </location>
</feature>
<feature type="compositionally biased region" description="Basic and acidic residues" evidence="5">
    <location>
        <begin position="1459"/>
        <end position="1474"/>
    </location>
</feature>
<dbReference type="InterPro" id="IPR000859">
    <property type="entry name" value="CUB_dom"/>
</dbReference>
<feature type="domain" description="SEA" evidence="7">
    <location>
        <begin position="1"/>
        <end position="107"/>
    </location>
</feature>
<comment type="caution">
    <text evidence="3">Lacks conserved residue(s) required for the propagation of feature annotation.</text>
</comment>
<feature type="disulfide bond" evidence="4">
    <location>
        <begin position="775"/>
        <end position="787"/>
    </location>
</feature>
<gene>
    <name evidence="10" type="primary">LOC110975380</name>
</gene>
<evidence type="ECO:0000313" key="10">
    <source>
        <dbReference type="RefSeq" id="XP_022083525.1"/>
    </source>
</evidence>
<dbReference type="Gene3D" id="4.10.400.10">
    <property type="entry name" value="Low-density Lipoprotein Receptor"/>
    <property type="match status" value="6"/>
</dbReference>
<dbReference type="InterPro" id="IPR035914">
    <property type="entry name" value="Sperma_CUB_dom_sf"/>
</dbReference>
<feature type="region of interest" description="Disordered" evidence="5">
    <location>
        <begin position="124"/>
        <end position="225"/>
    </location>
</feature>
<dbReference type="InterPro" id="IPR036055">
    <property type="entry name" value="LDL_receptor-like_sf"/>
</dbReference>
<dbReference type="CDD" id="cd00112">
    <property type="entry name" value="LDLa"/>
    <property type="match status" value="6"/>
</dbReference>
<dbReference type="Pfam" id="PF00057">
    <property type="entry name" value="Ldl_recept_a"/>
    <property type="match status" value="4"/>
</dbReference>
<dbReference type="SMART" id="SM00042">
    <property type="entry name" value="CUB"/>
    <property type="match status" value="6"/>
</dbReference>
<accession>A0A8B7XU45</accession>
<dbReference type="SUPFAM" id="SSF57196">
    <property type="entry name" value="EGF/Laminin"/>
    <property type="match status" value="3"/>
</dbReference>
<feature type="disulfide bond" evidence="4">
    <location>
        <begin position="1284"/>
        <end position="1302"/>
    </location>
</feature>
<keyword evidence="1" id="KW-0677">Repeat</keyword>
<dbReference type="PANTHER" id="PTHR24251:SF30">
    <property type="entry name" value="MEMBRANE FRIZZLED-RELATED PROTEIN"/>
    <property type="match status" value="1"/>
</dbReference>
<dbReference type="InterPro" id="IPR023415">
    <property type="entry name" value="LDLR_class-A_CS"/>
</dbReference>
<feature type="compositionally biased region" description="Polar residues" evidence="5">
    <location>
        <begin position="125"/>
        <end position="145"/>
    </location>
</feature>
<evidence type="ECO:0000256" key="2">
    <source>
        <dbReference type="ARBA" id="ARBA00023157"/>
    </source>
</evidence>
<dbReference type="PROSITE" id="PS50024">
    <property type="entry name" value="SEA"/>
    <property type="match status" value="1"/>
</dbReference>
<dbReference type="RefSeq" id="XP_022083525.1">
    <property type="nucleotide sequence ID" value="XM_022227833.1"/>
</dbReference>
<dbReference type="Gene3D" id="2.10.25.10">
    <property type="entry name" value="Laminin"/>
    <property type="match status" value="3"/>
</dbReference>
<dbReference type="CDD" id="cd00054">
    <property type="entry name" value="EGF_CA"/>
    <property type="match status" value="2"/>
</dbReference>
<feature type="disulfide bond" evidence="4">
    <location>
        <begin position="1084"/>
        <end position="1096"/>
    </location>
</feature>
<dbReference type="SUPFAM" id="SSF49854">
    <property type="entry name" value="Spermadhesin, CUB domain"/>
    <property type="match status" value="6"/>
</dbReference>
<feature type="disulfide bond" evidence="4">
    <location>
        <begin position="1277"/>
        <end position="1289"/>
    </location>
</feature>
<feature type="disulfide bond" evidence="4">
    <location>
        <begin position="600"/>
        <end position="615"/>
    </location>
</feature>
<feature type="disulfide bond" evidence="4">
    <location>
        <begin position="581"/>
        <end position="593"/>
    </location>
</feature>
<keyword evidence="3" id="KW-0245">EGF-like domain</keyword>
<feature type="compositionally biased region" description="Pro residues" evidence="5">
    <location>
        <begin position="152"/>
        <end position="173"/>
    </location>
</feature>
<feature type="region of interest" description="Disordered" evidence="5">
    <location>
        <begin position="1459"/>
        <end position="1482"/>
    </location>
</feature>
<feature type="disulfide bond" evidence="3">
    <location>
        <begin position="1144"/>
        <end position="1153"/>
    </location>
</feature>
<dbReference type="OrthoDB" id="406096at2759"/>
<evidence type="ECO:0000313" key="9">
    <source>
        <dbReference type="Proteomes" id="UP000694845"/>
    </source>
</evidence>
<dbReference type="Gene3D" id="2.60.120.290">
    <property type="entry name" value="Spermadhesin, CUB domain"/>
    <property type="match status" value="6"/>
</dbReference>
<evidence type="ECO:0000256" key="5">
    <source>
        <dbReference type="SAM" id="MobiDB-lite"/>
    </source>
</evidence>
<evidence type="ECO:0000259" key="6">
    <source>
        <dbReference type="PROSITE" id="PS01180"/>
    </source>
</evidence>
<dbReference type="GeneID" id="110975380"/>
<feature type="disulfide bond" evidence="4">
    <location>
        <begin position="1433"/>
        <end position="1445"/>
    </location>
</feature>
<dbReference type="CDD" id="cd00041">
    <property type="entry name" value="CUB"/>
    <property type="match status" value="6"/>
</dbReference>
<name>A0A8B7XU45_ACAPL</name>
<feature type="domain" description="CUB" evidence="6">
    <location>
        <begin position="640"/>
        <end position="767"/>
    </location>
</feature>
<feature type="disulfide bond" evidence="4">
    <location>
        <begin position="384"/>
        <end position="396"/>
    </location>
</feature>
<dbReference type="Pfam" id="PF00431">
    <property type="entry name" value="CUB"/>
    <property type="match status" value="6"/>
</dbReference>
<dbReference type="KEGG" id="aplc:110975380"/>
<evidence type="ECO:0000259" key="7">
    <source>
        <dbReference type="PROSITE" id="PS50024"/>
    </source>
</evidence>
<feature type="disulfide bond" evidence="4">
    <location>
        <begin position="1296"/>
        <end position="1311"/>
    </location>
</feature>
<organism evidence="9 10">
    <name type="scientific">Acanthaster planci</name>
    <name type="common">Crown-of-thorns starfish</name>
    <dbReference type="NCBI Taxonomy" id="133434"/>
    <lineage>
        <taxon>Eukaryota</taxon>
        <taxon>Metazoa</taxon>
        <taxon>Echinodermata</taxon>
        <taxon>Eleutherozoa</taxon>
        <taxon>Asterozoa</taxon>
        <taxon>Asteroidea</taxon>
        <taxon>Valvatacea</taxon>
        <taxon>Valvatida</taxon>
        <taxon>Acanthasteridae</taxon>
        <taxon>Acanthaster</taxon>
    </lineage>
</organism>
<dbReference type="PROSITE" id="PS01209">
    <property type="entry name" value="LDLRA_1"/>
    <property type="match status" value="4"/>
</dbReference>
<evidence type="ECO:0000256" key="3">
    <source>
        <dbReference type="PROSITE-ProRule" id="PRU00076"/>
    </source>
</evidence>